<dbReference type="EMBL" id="CP046172">
    <property type="protein sequence ID" value="QIS11870.1"/>
    <property type="molecule type" value="Genomic_DNA"/>
</dbReference>
<dbReference type="Gene3D" id="3.40.50.150">
    <property type="entry name" value="Vaccinia Virus protein VP39"/>
    <property type="match status" value="1"/>
</dbReference>
<evidence type="ECO:0000313" key="2">
    <source>
        <dbReference type="Proteomes" id="UP000503540"/>
    </source>
</evidence>
<evidence type="ECO:0000313" key="1">
    <source>
        <dbReference type="EMBL" id="QIS11870.1"/>
    </source>
</evidence>
<reference evidence="1 2" key="1">
    <citation type="journal article" date="2019" name="ACS Chem. Biol.">
        <title>Identification and Mobilization of a Cryptic Antibiotic Biosynthesis Gene Locus from a Human-Pathogenic Nocardia Isolate.</title>
        <authorList>
            <person name="Herisse M."/>
            <person name="Ishida K."/>
            <person name="Porter J.L."/>
            <person name="Howden B."/>
            <person name="Hertweck C."/>
            <person name="Stinear T.P."/>
            <person name="Pidot S.J."/>
        </authorList>
    </citation>
    <scope>NUCLEOTIDE SEQUENCE [LARGE SCALE GENOMIC DNA]</scope>
    <source>
        <strain evidence="1 2">AUSMDU00012717</strain>
    </source>
</reference>
<keyword evidence="2" id="KW-1185">Reference proteome</keyword>
<proteinExistence type="predicted"/>
<protein>
    <recommendedName>
        <fullName evidence="3">SAM-dependent methyltransferase</fullName>
    </recommendedName>
</protein>
<dbReference type="Pfam" id="PF04672">
    <property type="entry name" value="Methyltransf_19"/>
    <property type="match status" value="1"/>
</dbReference>
<dbReference type="InterPro" id="IPR029063">
    <property type="entry name" value="SAM-dependent_MTases_sf"/>
</dbReference>
<dbReference type="Proteomes" id="UP000503540">
    <property type="component" value="Chromosome"/>
</dbReference>
<name>A0A6G9YFG2_9NOCA</name>
<dbReference type="PIRSF" id="PIRSF017393">
    <property type="entry name" value="MTase_SAV2177"/>
    <property type="match status" value="1"/>
</dbReference>
<accession>A0A6G9YFG2</accession>
<dbReference type="KEGG" id="nah:F5544_20010"/>
<evidence type="ECO:0008006" key="3">
    <source>
        <dbReference type="Google" id="ProtNLM"/>
    </source>
</evidence>
<organism evidence="1 2">
    <name type="scientific">Nocardia arthritidis</name>
    <dbReference type="NCBI Taxonomy" id="228602"/>
    <lineage>
        <taxon>Bacteria</taxon>
        <taxon>Bacillati</taxon>
        <taxon>Actinomycetota</taxon>
        <taxon>Actinomycetes</taxon>
        <taxon>Mycobacteriales</taxon>
        <taxon>Nocardiaceae</taxon>
        <taxon>Nocardia</taxon>
    </lineage>
</organism>
<gene>
    <name evidence="1" type="ORF">F5544_20010</name>
</gene>
<dbReference type="AlphaFoldDB" id="A0A6G9YFG2"/>
<sequence>MRQDISRRRRMGQRYELDDTVDLDTPNIARMYDYVLGGGANFEIDRQAAEAIPADMPGSRMWAQANRAFVGRAVTALCELGIDQFLDLGSGAPTVGNPHEIALRHNPNARVVYVERELVAVEYARIVLADEPQASMIRADLRDVDGVLNAASAAGIDFARPVAILAMAVLDLLEDIEPAELVAAYRDACSTGSALGISHAVAFTLTAEQQERVLSVMRRTNTPGAGFKTVGDVTELMHGYTLLEPGVVPLDAWRPAAEVDFEAARRTNYVGAVGIKRS</sequence>
<dbReference type="InterPro" id="IPR006764">
    <property type="entry name" value="SAM_dep_MeTrfase_SAV2177_type"/>
</dbReference>
<dbReference type="SUPFAM" id="SSF53335">
    <property type="entry name" value="S-adenosyl-L-methionine-dependent methyltransferases"/>
    <property type="match status" value="1"/>
</dbReference>